<dbReference type="InterPro" id="IPR011727">
    <property type="entry name" value="CHP02117"/>
</dbReference>
<dbReference type="Proteomes" id="UP000322822">
    <property type="component" value="Chromosome 2"/>
</dbReference>
<dbReference type="OrthoDB" id="211174at2"/>
<proteinExistence type="predicted"/>
<protein>
    <submittedName>
        <fullName evidence="1">DUF2459 domain-containing protein</fullName>
    </submittedName>
</protein>
<organism evidence="1 2">
    <name type="scientific">Cupriavidus pauculus</name>
    <dbReference type="NCBI Taxonomy" id="82633"/>
    <lineage>
        <taxon>Bacteria</taxon>
        <taxon>Pseudomonadati</taxon>
        <taxon>Pseudomonadota</taxon>
        <taxon>Betaproteobacteria</taxon>
        <taxon>Burkholderiales</taxon>
        <taxon>Burkholderiaceae</taxon>
        <taxon>Cupriavidus</taxon>
    </lineage>
</organism>
<accession>A0A5P2H9X3</accession>
<dbReference type="EMBL" id="CP044067">
    <property type="protein sequence ID" value="QET04538.1"/>
    <property type="molecule type" value="Genomic_DNA"/>
</dbReference>
<evidence type="ECO:0000313" key="2">
    <source>
        <dbReference type="Proteomes" id="UP000322822"/>
    </source>
</evidence>
<reference evidence="1 2" key="1">
    <citation type="submission" date="2019-09" db="EMBL/GenBank/DDBJ databases">
        <title>FDA dAtabase for Regulatory Grade micrObial Sequences (FDA-ARGOS): Supporting development and validation of Infectious Disease Dx tests.</title>
        <authorList>
            <person name="Sciortino C."/>
            <person name="Tallon L."/>
            <person name="Sadzewicz L."/>
            <person name="Vavikolanu K."/>
            <person name="Mehta A."/>
            <person name="Aluvathingal J."/>
            <person name="Nadendla S."/>
            <person name="Nandy P."/>
            <person name="Geyer C."/>
            <person name="Yan Y."/>
            <person name="Sichtig H."/>
        </authorList>
    </citation>
    <scope>NUCLEOTIDE SEQUENCE [LARGE SCALE GENOMIC DNA]</scope>
    <source>
        <strain evidence="1 2">FDAARGOS_664</strain>
    </source>
</reference>
<dbReference type="AlphaFoldDB" id="A0A5P2H9X3"/>
<gene>
    <name evidence="1" type="ORF">FOB72_20750</name>
</gene>
<sequence length="239" mass="24576">MAIAAVVRGARVRGGRVGSGVVRLTRRFHAVAAMALATGIAGCAGAPAAAPQGPVTTTIDVVERDWHTDICVRTDDAGPDITVFAAGYDGSRFLCFGFGDRRYVLSRERDTWTMLSALFPGDGAILLTVLRDTPAAAFGAGNVVRLGIDQAGLARLRAFLVGSVQTDGAGAPVHLGKGPYDGGLFLGATATYAGFYTCNTWTAEGLRTAGIPVSGPVLFASGVMTQVRALAETSAAASR</sequence>
<dbReference type="Pfam" id="PF09601">
    <property type="entry name" value="DUF2459"/>
    <property type="match status" value="1"/>
</dbReference>
<name>A0A5P2H9X3_9BURK</name>
<evidence type="ECO:0000313" key="1">
    <source>
        <dbReference type="EMBL" id="QET04538.1"/>
    </source>
</evidence>